<gene>
    <name evidence="2" type="ORF">A2736_02715</name>
</gene>
<dbReference type="Gene3D" id="3.40.960.10">
    <property type="entry name" value="VSR Endonuclease"/>
    <property type="match status" value="1"/>
</dbReference>
<protein>
    <recommendedName>
        <fullName evidence="1">DUF559 domain-containing protein</fullName>
    </recommendedName>
</protein>
<dbReference type="InterPro" id="IPR007569">
    <property type="entry name" value="DUF559"/>
</dbReference>
<dbReference type="EMBL" id="MGJC01000041">
    <property type="protein sequence ID" value="OGM98794.1"/>
    <property type="molecule type" value="Genomic_DNA"/>
</dbReference>
<dbReference type="AlphaFoldDB" id="A0A1F8ED59"/>
<feature type="domain" description="DUF559" evidence="1">
    <location>
        <begin position="185"/>
        <end position="266"/>
    </location>
</feature>
<proteinExistence type="predicted"/>
<organism evidence="2 3">
    <name type="scientific">Candidatus Yanofskybacteria bacterium RIFCSPHIGHO2_01_FULL_41_27</name>
    <dbReference type="NCBI Taxonomy" id="1802662"/>
    <lineage>
        <taxon>Bacteria</taxon>
        <taxon>Candidatus Yanofskyibacteriota</taxon>
    </lineage>
</organism>
<name>A0A1F8ED59_9BACT</name>
<dbReference type="SUPFAM" id="SSF52980">
    <property type="entry name" value="Restriction endonuclease-like"/>
    <property type="match status" value="1"/>
</dbReference>
<dbReference type="Pfam" id="PF04480">
    <property type="entry name" value="DUF559"/>
    <property type="match status" value="1"/>
</dbReference>
<evidence type="ECO:0000313" key="2">
    <source>
        <dbReference type="EMBL" id="OGM98794.1"/>
    </source>
</evidence>
<comment type="caution">
    <text evidence="2">The sequence shown here is derived from an EMBL/GenBank/DDBJ whole genome shotgun (WGS) entry which is preliminary data.</text>
</comment>
<accession>A0A1F8ED59</accession>
<dbReference type="InterPro" id="IPR011335">
    <property type="entry name" value="Restrct_endonuc-II-like"/>
</dbReference>
<evidence type="ECO:0000313" key="3">
    <source>
        <dbReference type="Proteomes" id="UP000177503"/>
    </source>
</evidence>
<dbReference type="Proteomes" id="UP000177503">
    <property type="component" value="Unassembled WGS sequence"/>
</dbReference>
<dbReference type="STRING" id="1802662.A2736_02715"/>
<sequence>MPAPTDPIRYKIWLENLSKSHKGMNPWNRGLIMPLSFRKKVGKNSKMWWQNQENKEKILTRNRKISLSKMGDKNPMKRLEVAKKVSLYMTERMLSDKNPMYNSEARAKVSSKLMGHEVSRDVREKISRNLVGKLVGYKNPFWGRHHTKEVKMKSRIRAINMITSGLLSSRRTEIEIKIKKALLESGLIFQEQMPLEEITVVDFYLPKYKIVIYCDGDYWHKGEWAKKHNVIRKDNWQNKILESGGYKVFRFSETDINTSPEKCINLVGRFILNNRYGK</sequence>
<evidence type="ECO:0000259" key="1">
    <source>
        <dbReference type="Pfam" id="PF04480"/>
    </source>
</evidence>
<reference evidence="2 3" key="1">
    <citation type="journal article" date="2016" name="Nat. Commun.">
        <title>Thousands of microbial genomes shed light on interconnected biogeochemical processes in an aquifer system.</title>
        <authorList>
            <person name="Anantharaman K."/>
            <person name="Brown C.T."/>
            <person name="Hug L.A."/>
            <person name="Sharon I."/>
            <person name="Castelle C.J."/>
            <person name="Probst A.J."/>
            <person name="Thomas B.C."/>
            <person name="Singh A."/>
            <person name="Wilkins M.J."/>
            <person name="Karaoz U."/>
            <person name="Brodie E.L."/>
            <person name="Williams K.H."/>
            <person name="Hubbard S.S."/>
            <person name="Banfield J.F."/>
        </authorList>
    </citation>
    <scope>NUCLEOTIDE SEQUENCE [LARGE SCALE GENOMIC DNA]</scope>
</reference>